<evidence type="ECO:0000256" key="6">
    <source>
        <dbReference type="ARBA" id="ARBA00022694"/>
    </source>
</evidence>
<evidence type="ECO:0000256" key="2">
    <source>
        <dbReference type="ARBA" id="ARBA00002790"/>
    </source>
</evidence>
<evidence type="ECO:0000256" key="3">
    <source>
        <dbReference type="ARBA" id="ARBA00022555"/>
    </source>
</evidence>
<feature type="binding site" evidence="14">
    <location>
        <position position="77"/>
    </location>
    <ligand>
        <name>FMN</name>
        <dbReference type="ChEBI" id="CHEBI:58210"/>
    </ligand>
</feature>
<keyword evidence="3" id="KW-0820">tRNA-binding</keyword>
<dbReference type="SUPFAM" id="SSF51395">
    <property type="entry name" value="FMN-linked oxidoreductases"/>
    <property type="match status" value="1"/>
</dbReference>
<dbReference type="InterPro" id="IPR018517">
    <property type="entry name" value="tRNA_hU_synthase_CS"/>
</dbReference>
<dbReference type="AlphaFoldDB" id="A0AAE3EGA3"/>
<dbReference type="GO" id="GO:0000049">
    <property type="term" value="F:tRNA binding"/>
    <property type="evidence" value="ECO:0007669"/>
    <property type="project" value="UniProtKB-KW"/>
</dbReference>
<dbReference type="InterPro" id="IPR013785">
    <property type="entry name" value="Aldolase_TIM"/>
</dbReference>
<keyword evidence="6 12" id="KW-0819">tRNA processing</keyword>
<protein>
    <recommendedName>
        <fullName evidence="12">tRNA-dihydrouridine synthase</fullName>
        <ecNumber evidence="12">1.3.1.-</ecNumber>
    </recommendedName>
</protein>
<dbReference type="RefSeq" id="WP_230754776.1">
    <property type="nucleotide sequence ID" value="NZ_JAINWA010000001.1"/>
</dbReference>
<evidence type="ECO:0000256" key="14">
    <source>
        <dbReference type="PIRSR" id="PIRSR006621-2"/>
    </source>
</evidence>
<keyword evidence="7" id="KW-0521">NADP</keyword>
<comment type="cofactor">
    <cofactor evidence="1 12 14">
        <name>FMN</name>
        <dbReference type="ChEBI" id="CHEBI:58210"/>
    </cofactor>
</comment>
<keyword evidence="9 12" id="KW-0560">Oxidoreductase</keyword>
<comment type="caution">
    <text evidence="16">The sequence shown here is derived from an EMBL/GenBank/DDBJ whole genome shotgun (WGS) entry which is preliminary data.</text>
</comment>
<dbReference type="PIRSF" id="PIRSF006621">
    <property type="entry name" value="Dus"/>
    <property type="match status" value="1"/>
</dbReference>
<reference evidence="16" key="1">
    <citation type="submission" date="2021-08" db="EMBL/GenBank/DDBJ databases">
        <title>Comparative analyses of Brucepasteria parasyntrophica and Teretinema zuelzerae.</title>
        <authorList>
            <person name="Song Y."/>
            <person name="Brune A."/>
        </authorList>
    </citation>
    <scope>NUCLEOTIDE SEQUENCE</scope>
    <source>
        <strain evidence="16">DSM 1903</strain>
    </source>
</reference>
<evidence type="ECO:0000313" key="17">
    <source>
        <dbReference type="Proteomes" id="UP001198163"/>
    </source>
</evidence>
<dbReference type="Pfam" id="PF01207">
    <property type="entry name" value="Dus"/>
    <property type="match status" value="1"/>
</dbReference>
<comment type="similarity">
    <text evidence="12">Belongs to the dus family.</text>
</comment>
<dbReference type="GO" id="GO:0050660">
    <property type="term" value="F:flavin adenine dinucleotide binding"/>
    <property type="evidence" value="ECO:0007669"/>
    <property type="project" value="InterPro"/>
</dbReference>
<evidence type="ECO:0000256" key="10">
    <source>
        <dbReference type="ARBA" id="ARBA00048205"/>
    </source>
</evidence>
<dbReference type="GO" id="GO:0017150">
    <property type="term" value="F:tRNA dihydrouridine synthase activity"/>
    <property type="evidence" value="ECO:0007669"/>
    <property type="project" value="InterPro"/>
</dbReference>
<proteinExistence type="inferred from homology"/>
<gene>
    <name evidence="16" type="primary">dusB</name>
    <name evidence="16" type="ORF">K7J14_06635</name>
</gene>
<dbReference type="PANTHER" id="PTHR45846">
    <property type="entry name" value="TRNA-DIHYDROURIDINE(47) SYNTHASE [NAD(P)(+)]-LIKE"/>
    <property type="match status" value="1"/>
</dbReference>
<feature type="domain" description="DUS-like FMN-binding" evidence="15">
    <location>
        <begin position="21"/>
        <end position="326"/>
    </location>
</feature>
<dbReference type="EC" id="1.3.1.-" evidence="12"/>
<keyword evidence="5 12" id="KW-0288">FMN</keyword>
<dbReference type="Proteomes" id="UP001198163">
    <property type="component" value="Unassembled WGS sequence"/>
</dbReference>
<dbReference type="InterPro" id="IPR035587">
    <property type="entry name" value="DUS-like_FMN-bd"/>
</dbReference>
<evidence type="ECO:0000256" key="13">
    <source>
        <dbReference type="PIRSR" id="PIRSR006621-1"/>
    </source>
</evidence>
<evidence type="ECO:0000256" key="11">
    <source>
        <dbReference type="ARBA" id="ARBA00048802"/>
    </source>
</evidence>
<dbReference type="Gene3D" id="3.20.20.70">
    <property type="entry name" value="Aldolase class I"/>
    <property type="match status" value="1"/>
</dbReference>
<dbReference type="InterPro" id="IPR024036">
    <property type="entry name" value="tRNA-dHydroUridine_Synthase_C"/>
</dbReference>
<comment type="catalytic activity">
    <reaction evidence="11">
        <text>a 5,6-dihydrouridine in tRNA + NAD(+) = a uridine in tRNA + NADH + H(+)</text>
        <dbReference type="Rhea" id="RHEA:54452"/>
        <dbReference type="Rhea" id="RHEA-COMP:13339"/>
        <dbReference type="Rhea" id="RHEA-COMP:13887"/>
        <dbReference type="ChEBI" id="CHEBI:15378"/>
        <dbReference type="ChEBI" id="CHEBI:57540"/>
        <dbReference type="ChEBI" id="CHEBI:57945"/>
        <dbReference type="ChEBI" id="CHEBI:65315"/>
        <dbReference type="ChEBI" id="CHEBI:74443"/>
    </reaction>
</comment>
<feature type="binding site" evidence="14">
    <location>
        <position position="157"/>
    </location>
    <ligand>
        <name>FMN</name>
        <dbReference type="ChEBI" id="CHEBI:58210"/>
    </ligand>
</feature>
<dbReference type="PROSITE" id="PS01136">
    <property type="entry name" value="UPF0034"/>
    <property type="match status" value="1"/>
</dbReference>
<dbReference type="CDD" id="cd02801">
    <property type="entry name" value="DUS_like_FMN"/>
    <property type="match status" value="1"/>
</dbReference>
<sequence length="343" mass="37368">MASLYHPVKIGSLQLEGNLFLAPVAGYSDRAFRSLCIEFGASFTYTEMVSSEALTRGSGKTEKLLQRAHNEKKYAVQIFGSDPERMADAASMVADEATPECIDINAGCPVPKIWKNGAGSALTRDPDRLALIVRAVTDRMKNKAAAEERDTMPVTVKIRSGWDDSALSWKEAAEAAVSAGAAAITLHPRTRAQGYEGKADWKILAELSALIHSSHPGIPVFGSGDLFTPESAKEMLEQTGCDGVMFARGAMGNPFIFRQAIEYLSEGTWEAVPAQDRIEAGWRELRQLSEDSGETAACREMRKRFCAYSKGLEGGAFLRLEIVKASSIEDYRNLFASHGFVLS</sequence>
<dbReference type="Gene3D" id="1.10.1200.80">
    <property type="entry name" value="Putative flavin oxidoreducatase, domain 2"/>
    <property type="match status" value="1"/>
</dbReference>
<evidence type="ECO:0000256" key="12">
    <source>
        <dbReference type="PIRNR" id="PIRNR006621"/>
    </source>
</evidence>
<dbReference type="EMBL" id="JAINWA010000001">
    <property type="protein sequence ID" value="MCD1654380.1"/>
    <property type="molecule type" value="Genomic_DNA"/>
</dbReference>
<dbReference type="InterPro" id="IPR004652">
    <property type="entry name" value="DusB-like"/>
</dbReference>
<accession>A0AAE3EGA3</accession>
<keyword evidence="8" id="KW-0694">RNA-binding</keyword>
<keyword evidence="17" id="KW-1185">Reference proteome</keyword>
<keyword evidence="14" id="KW-0547">Nucleotide-binding</keyword>
<comment type="catalytic activity">
    <reaction evidence="10">
        <text>a 5,6-dihydrouridine in tRNA + NADP(+) = a uridine in tRNA + NADPH + H(+)</text>
        <dbReference type="Rhea" id="RHEA:23624"/>
        <dbReference type="Rhea" id="RHEA-COMP:13339"/>
        <dbReference type="Rhea" id="RHEA-COMP:13887"/>
        <dbReference type="ChEBI" id="CHEBI:15378"/>
        <dbReference type="ChEBI" id="CHEBI:57783"/>
        <dbReference type="ChEBI" id="CHEBI:58349"/>
        <dbReference type="ChEBI" id="CHEBI:65315"/>
        <dbReference type="ChEBI" id="CHEBI:74443"/>
    </reaction>
</comment>
<organism evidence="16 17">
    <name type="scientific">Teretinema zuelzerae</name>
    <dbReference type="NCBI Taxonomy" id="156"/>
    <lineage>
        <taxon>Bacteria</taxon>
        <taxon>Pseudomonadati</taxon>
        <taxon>Spirochaetota</taxon>
        <taxon>Spirochaetia</taxon>
        <taxon>Spirochaetales</taxon>
        <taxon>Treponemataceae</taxon>
        <taxon>Teretinema</taxon>
    </lineage>
</organism>
<keyword evidence="4 12" id="KW-0285">Flavoprotein</keyword>
<evidence type="ECO:0000256" key="7">
    <source>
        <dbReference type="ARBA" id="ARBA00022857"/>
    </source>
</evidence>
<feature type="active site" description="Proton donor" evidence="13">
    <location>
        <position position="108"/>
    </location>
</feature>
<feature type="binding site" evidence="14">
    <location>
        <position position="187"/>
    </location>
    <ligand>
        <name>FMN</name>
        <dbReference type="ChEBI" id="CHEBI:58210"/>
    </ligand>
</feature>
<evidence type="ECO:0000313" key="16">
    <source>
        <dbReference type="EMBL" id="MCD1654380.1"/>
    </source>
</evidence>
<evidence type="ECO:0000256" key="1">
    <source>
        <dbReference type="ARBA" id="ARBA00001917"/>
    </source>
</evidence>
<evidence type="ECO:0000256" key="9">
    <source>
        <dbReference type="ARBA" id="ARBA00023002"/>
    </source>
</evidence>
<dbReference type="PANTHER" id="PTHR45846:SF1">
    <property type="entry name" value="TRNA-DIHYDROURIDINE(47) SYNTHASE [NAD(P)(+)]-LIKE"/>
    <property type="match status" value="1"/>
</dbReference>
<dbReference type="NCBIfam" id="TIGR00737">
    <property type="entry name" value="nifR3_yhdG"/>
    <property type="match status" value="1"/>
</dbReference>
<name>A0AAE3EGA3_9SPIR</name>
<evidence type="ECO:0000256" key="4">
    <source>
        <dbReference type="ARBA" id="ARBA00022630"/>
    </source>
</evidence>
<evidence type="ECO:0000259" key="15">
    <source>
        <dbReference type="Pfam" id="PF01207"/>
    </source>
</evidence>
<feature type="binding site" evidence="14">
    <location>
        <begin position="247"/>
        <end position="248"/>
    </location>
    <ligand>
        <name>FMN</name>
        <dbReference type="ChEBI" id="CHEBI:58210"/>
    </ligand>
</feature>
<evidence type="ECO:0000256" key="8">
    <source>
        <dbReference type="ARBA" id="ARBA00022884"/>
    </source>
</evidence>
<dbReference type="InterPro" id="IPR001269">
    <property type="entry name" value="DUS_fam"/>
</dbReference>
<evidence type="ECO:0000256" key="5">
    <source>
        <dbReference type="ARBA" id="ARBA00022643"/>
    </source>
</evidence>
<comment type="function">
    <text evidence="2 12">Catalyzes the synthesis of 5,6-dihydrouridine (D), a modified base found in the D-loop of most tRNAs, via the reduction of the C5-C6 double bond in target uridines.</text>
</comment>